<organism evidence="1 2">
    <name type="scientific">Thermococcus eurythermalis</name>
    <dbReference type="NCBI Taxonomy" id="1505907"/>
    <lineage>
        <taxon>Archaea</taxon>
        <taxon>Methanobacteriati</taxon>
        <taxon>Methanobacteriota</taxon>
        <taxon>Thermococci</taxon>
        <taxon>Thermococcales</taxon>
        <taxon>Thermococcaceae</taxon>
        <taxon>Thermococcus</taxon>
    </lineage>
</organism>
<dbReference type="AlphaFoldDB" id="A0A097QT60"/>
<reference evidence="1 2" key="1">
    <citation type="journal article" date="2015" name="Int. J. Syst. Evol. Microbiol.">
        <title>Thermococcus eurythermalis sp. nov., a conditional piezophilic hyperthermophilic archaeon with a wide temperature range isolated from an oil-immersed chimney in the Guaymas Basin.</title>
        <authorList>
            <person name="Zhao W."/>
            <person name="Zeng X."/>
            <person name="Xiao X."/>
        </authorList>
    </citation>
    <scope>NUCLEOTIDE SEQUENCE [LARGE SCALE GENOMIC DNA]</scope>
    <source>
        <strain evidence="1 2">A501</strain>
    </source>
</reference>
<evidence type="ECO:0000313" key="2">
    <source>
        <dbReference type="Proteomes" id="UP000029980"/>
    </source>
</evidence>
<dbReference type="OrthoDB" id="102319at2157"/>
<gene>
    <name evidence="1" type="ORF">TEU_04525</name>
</gene>
<dbReference type="HOGENOM" id="CLU_632569_0_0_2"/>
<evidence type="ECO:0008006" key="3">
    <source>
        <dbReference type="Google" id="ProtNLM"/>
    </source>
</evidence>
<protein>
    <recommendedName>
        <fullName evidence="3">Transglutaminase-like domain-containing protein</fullName>
    </recommendedName>
</protein>
<dbReference type="GeneID" id="25152699"/>
<accession>A0A097QT60</accession>
<dbReference type="KEGG" id="teu:TEU_04525"/>
<dbReference type="STRING" id="1505907.TEU_04525"/>
<sequence>MLIFLLLSNVAVTFLPIPDKGSGLERFFLAPVKLIEYRRSNAGNVTRPSLPSLSDLFEEQENSSQRPGYVWFSPEELEKDLNNDVLRRYLDDIISRSIALIEGMGETPTPELVRGTAYMLLLDRVNYVRDSRLDLPSYTVVHGGKCSDWTLVSYALMKRINLIYNITAEYFFVSSRPPCDIGHAFLVAHYPDGHWELYDWFATSYFHISYGESKFKVLRANENTWVIGWFPAGTAKAVPFSSLEEMLSVYSMTGGYLRDGYYVGVYQLPSFELAYQMAPFKASDEAGRKLEEIYAEMERSPTGKFRNSYTVMIKKMGNGNAELVDAGFRDNMILLHIRLMNISSPVELITGERTTAVLVDIGDAGIQKWEGLKYFEGYPAYNYIVLKGDVSEITIGVPYQDPMYYFSLAPWKVTLREYLGGDGVEVLLWEGIG</sequence>
<proteinExistence type="predicted"/>
<dbReference type="RefSeq" id="WP_050002638.1">
    <property type="nucleotide sequence ID" value="NZ_CP008887.1"/>
</dbReference>
<evidence type="ECO:0000313" key="1">
    <source>
        <dbReference type="EMBL" id="AIU69659.1"/>
    </source>
</evidence>
<dbReference type="Proteomes" id="UP000029980">
    <property type="component" value="Chromosome"/>
</dbReference>
<dbReference type="EMBL" id="CP008887">
    <property type="protein sequence ID" value="AIU69659.1"/>
    <property type="molecule type" value="Genomic_DNA"/>
</dbReference>
<keyword evidence="2" id="KW-1185">Reference proteome</keyword>
<name>A0A097QT60_9EURY</name>